<comment type="catalytic activity">
    <reaction evidence="23">
        <text>1-O-hexadecyl-2-acetyl-sn-glycerol + H2O = 1-O-hexadecyl-sn-glycerol + acetate + H(+)</text>
        <dbReference type="Rhea" id="RHEA:38563"/>
        <dbReference type="ChEBI" id="CHEBI:15377"/>
        <dbReference type="ChEBI" id="CHEBI:15378"/>
        <dbReference type="ChEBI" id="CHEBI:30089"/>
        <dbReference type="ChEBI" id="CHEBI:34115"/>
        <dbReference type="ChEBI" id="CHEBI:75936"/>
    </reaction>
    <physiologicalReaction direction="left-to-right" evidence="23">
        <dbReference type="Rhea" id="RHEA:38564"/>
    </physiologicalReaction>
</comment>
<comment type="catalytic activity">
    <reaction evidence="2">
        <text>Hydrolyzes glycerol monoesters of long-chain fatty acids.</text>
        <dbReference type="EC" id="3.1.1.23"/>
    </reaction>
</comment>
<sequence length="189" mass="20678">CAAIFRDCDYLFCKSFWNLVDHDYIKMGSRYIAPNVTVSKYFQIGPEPIEIGSIIVPPPSAGASSDEPEERAAGNIGVGSDNPTGSGSKQPKQLVNIKLLSNQIREGMSELPLKKTDLETSSTKISPMSDQLLMHVHGGGFIATSSTTHEVYLNPWALGLDIPIVSVDYSLAPEYPFPRAIEECYYAYA</sequence>
<keyword evidence="19" id="KW-0443">Lipid metabolism</keyword>
<dbReference type="GO" id="GO:0008203">
    <property type="term" value="P:cholesterol metabolic process"/>
    <property type="evidence" value="ECO:0007669"/>
    <property type="project" value="UniProtKB-KW"/>
</dbReference>
<dbReference type="GO" id="GO:0047372">
    <property type="term" value="F:monoacylglycerol lipase activity"/>
    <property type="evidence" value="ECO:0007669"/>
    <property type="project" value="UniProtKB-EC"/>
</dbReference>
<evidence type="ECO:0000256" key="32">
    <source>
        <dbReference type="ARBA" id="ARBA00048386"/>
    </source>
</evidence>
<evidence type="ECO:0000256" key="23">
    <source>
        <dbReference type="ARBA" id="ARBA00023406"/>
    </source>
</evidence>
<evidence type="ECO:0000256" key="30">
    <source>
        <dbReference type="ARBA" id="ARBA00047653"/>
    </source>
</evidence>
<dbReference type="EC" id="3.1.1.79" evidence="10"/>
<evidence type="ECO:0000259" key="42">
    <source>
        <dbReference type="Pfam" id="PF06350"/>
    </source>
</evidence>
<proteinExistence type="inferred from homology"/>
<evidence type="ECO:0000256" key="40">
    <source>
        <dbReference type="ARBA" id="ARBA00049519"/>
    </source>
</evidence>
<comment type="catalytic activity">
    <reaction evidence="34">
        <text>1,2-di-(9Z-octadecenoyl)-glycerol + H2O = (9Z-octadecenoyl)-glycerol + (9Z)-octadecenoate + H(+)</text>
        <dbReference type="Rhea" id="RHEA:38455"/>
        <dbReference type="ChEBI" id="CHEBI:15377"/>
        <dbReference type="ChEBI" id="CHEBI:15378"/>
        <dbReference type="ChEBI" id="CHEBI:30823"/>
        <dbReference type="ChEBI" id="CHEBI:52323"/>
        <dbReference type="ChEBI" id="CHEBI:75937"/>
    </reaction>
    <physiologicalReaction direction="left-to-right" evidence="34">
        <dbReference type="Rhea" id="RHEA:38456"/>
    </physiologicalReaction>
</comment>
<dbReference type="GO" id="GO:0004771">
    <property type="term" value="F:sterol ester esterase activity"/>
    <property type="evidence" value="ECO:0007669"/>
    <property type="project" value="TreeGrafter"/>
</dbReference>
<evidence type="ECO:0000256" key="37">
    <source>
        <dbReference type="ARBA" id="ARBA00049208"/>
    </source>
</evidence>
<comment type="catalytic activity">
    <reaction evidence="27">
        <text>1-(9Z-octadecenoyl)-glycerol + H2O = glycerol + (9Z)-octadecenoate + H(+)</text>
        <dbReference type="Rhea" id="RHEA:38487"/>
        <dbReference type="ChEBI" id="CHEBI:15377"/>
        <dbReference type="ChEBI" id="CHEBI:15378"/>
        <dbReference type="ChEBI" id="CHEBI:17754"/>
        <dbReference type="ChEBI" id="CHEBI:30823"/>
        <dbReference type="ChEBI" id="CHEBI:75342"/>
    </reaction>
    <physiologicalReaction direction="left-to-right" evidence="27">
        <dbReference type="Rhea" id="RHEA:38488"/>
    </physiologicalReaction>
</comment>
<dbReference type="InterPro" id="IPR013094">
    <property type="entry name" value="AB_hydrolase_3"/>
</dbReference>
<evidence type="ECO:0000256" key="27">
    <source>
        <dbReference type="ARBA" id="ARBA00047438"/>
    </source>
</evidence>
<evidence type="ECO:0000256" key="31">
    <source>
        <dbReference type="ARBA" id="ARBA00047674"/>
    </source>
</evidence>
<feature type="non-terminal residue" evidence="44">
    <location>
        <position position="189"/>
    </location>
</feature>
<evidence type="ECO:0000256" key="24">
    <source>
        <dbReference type="ARBA" id="ARBA00030031"/>
    </source>
</evidence>
<comment type="catalytic activity">
    <reaction evidence="28">
        <text>1,2-di-(9Z-octadecenoyl)-glycerol + H2O = 2-(9Z-octadecenoyl)-glycerol + (9Z)-octadecenoate + H(+)</text>
        <dbReference type="Rhea" id="RHEA:38659"/>
        <dbReference type="ChEBI" id="CHEBI:15377"/>
        <dbReference type="ChEBI" id="CHEBI:15378"/>
        <dbReference type="ChEBI" id="CHEBI:30823"/>
        <dbReference type="ChEBI" id="CHEBI:52323"/>
        <dbReference type="ChEBI" id="CHEBI:73990"/>
    </reaction>
    <physiologicalReaction direction="left-to-right" evidence="28">
        <dbReference type="Rhea" id="RHEA:38660"/>
    </physiologicalReaction>
</comment>
<feature type="region of interest" description="Disordered" evidence="41">
    <location>
        <begin position="56"/>
        <end position="90"/>
    </location>
</feature>
<gene>
    <name evidence="44" type="ORF">OXD698_LOCUS49079</name>
</gene>
<evidence type="ECO:0000256" key="41">
    <source>
        <dbReference type="SAM" id="MobiDB-lite"/>
    </source>
</evidence>
<evidence type="ECO:0000256" key="10">
    <source>
        <dbReference type="ARBA" id="ARBA00013088"/>
    </source>
</evidence>
<dbReference type="Pfam" id="PF06350">
    <property type="entry name" value="HSL_N"/>
    <property type="match status" value="1"/>
</dbReference>
<evidence type="ECO:0000256" key="15">
    <source>
        <dbReference type="ARBA" id="ARBA00022548"/>
    </source>
</evidence>
<comment type="pathway">
    <text evidence="8">Lipid metabolism.</text>
</comment>
<dbReference type="Pfam" id="PF07859">
    <property type="entry name" value="Abhydrolase_3"/>
    <property type="match status" value="1"/>
</dbReference>
<keyword evidence="15" id="KW-0153">Cholesterol metabolism</keyword>
<evidence type="ECO:0000256" key="21">
    <source>
        <dbReference type="ARBA" id="ARBA00023166"/>
    </source>
</evidence>
<comment type="catalytic activity">
    <reaction evidence="36">
        <text>2,3-di-(9Z)-octadecenoyl-sn-glycerol + H2O = 2-(9Z-octadecenoyl)-glycerol + (9Z)-octadecenoate + H(+)</text>
        <dbReference type="Rhea" id="RHEA:38383"/>
        <dbReference type="ChEBI" id="CHEBI:15377"/>
        <dbReference type="ChEBI" id="CHEBI:15378"/>
        <dbReference type="ChEBI" id="CHEBI:30823"/>
        <dbReference type="ChEBI" id="CHEBI:73990"/>
        <dbReference type="ChEBI" id="CHEBI:75824"/>
    </reaction>
    <physiologicalReaction direction="left-to-right" evidence="36">
        <dbReference type="Rhea" id="RHEA:38384"/>
    </physiologicalReaction>
</comment>
<name>A0A820LB63_9BILA</name>
<evidence type="ECO:0000256" key="5">
    <source>
        <dbReference type="ARBA" id="ARBA00004502"/>
    </source>
</evidence>
<reference evidence="44" key="1">
    <citation type="submission" date="2021-02" db="EMBL/GenBank/DDBJ databases">
        <authorList>
            <person name="Nowell W R."/>
        </authorList>
    </citation>
    <scope>NUCLEOTIDE SEQUENCE</scope>
</reference>
<comment type="pathway">
    <text evidence="7">Glycerolipid metabolism; triacylglycerol degradation.</text>
</comment>
<feature type="compositionally biased region" description="Polar residues" evidence="41">
    <location>
        <begin position="81"/>
        <end position="90"/>
    </location>
</feature>
<dbReference type="InterPro" id="IPR029058">
    <property type="entry name" value="AB_hydrolase_fold"/>
</dbReference>
<comment type="subcellular location">
    <subcellularLocation>
        <location evidence="3">Cell membrane</location>
    </subcellularLocation>
    <subcellularLocation>
        <location evidence="6">Cytoplasm</location>
        <location evidence="6">Cytosol</location>
    </subcellularLocation>
    <subcellularLocation>
        <location evidence="5">Lipid droplet</location>
    </subcellularLocation>
    <subcellularLocation>
        <location evidence="4">Membrane</location>
        <location evidence="4">Caveola</location>
    </subcellularLocation>
</comment>
<keyword evidence="13" id="KW-1003">Cell membrane</keyword>
<keyword evidence="18" id="KW-0442">Lipid degradation</keyword>
<keyword evidence="16" id="KW-0551">Lipid droplet</keyword>
<evidence type="ECO:0000256" key="29">
    <source>
        <dbReference type="ARBA" id="ARBA00047476"/>
    </source>
</evidence>
<dbReference type="PANTHER" id="PTHR23025:SF3">
    <property type="entry name" value="HORMONE-SENSITIVE LIPASE"/>
    <property type="match status" value="1"/>
</dbReference>
<evidence type="ECO:0000256" key="16">
    <source>
        <dbReference type="ARBA" id="ARBA00022677"/>
    </source>
</evidence>
<comment type="catalytic activity">
    <reaction evidence="33">
        <text>1,2-di-(9Z-octadecenoyl)-glycerol + (9Z)-octadecenoate + H(+) = 1,2,3-tri-(9Z-octadecenoyl)-glycerol + H2O</text>
        <dbReference type="Rhea" id="RHEA:38379"/>
        <dbReference type="ChEBI" id="CHEBI:15377"/>
        <dbReference type="ChEBI" id="CHEBI:15378"/>
        <dbReference type="ChEBI" id="CHEBI:30823"/>
        <dbReference type="ChEBI" id="CHEBI:52323"/>
        <dbReference type="ChEBI" id="CHEBI:53753"/>
    </reaction>
    <physiologicalReaction direction="right-to-left" evidence="33">
        <dbReference type="Rhea" id="RHEA:38381"/>
    </physiologicalReaction>
</comment>
<keyword evidence="22" id="KW-0753">Steroid metabolism</keyword>
<evidence type="ECO:0000256" key="38">
    <source>
        <dbReference type="ARBA" id="ARBA00049372"/>
    </source>
</evidence>
<dbReference type="UniPathway" id="UPA00256"/>
<evidence type="ECO:0000256" key="6">
    <source>
        <dbReference type="ARBA" id="ARBA00004514"/>
    </source>
</evidence>
<evidence type="ECO:0000256" key="14">
    <source>
        <dbReference type="ARBA" id="ARBA00022490"/>
    </source>
</evidence>
<dbReference type="GO" id="GO:0005811">
    <property type="term" value="C:lipid droplet"/>
    <property type="evidence" value="ECO:0007669"/>
    <property type="project" value="UniProtKB-SubCell"/>
</dbReference>
<dbReference type="InterPro" id="IPR002168">
    <property type="entry name" value="Lipase_GDXG_HIS_AS"/>
</dbReference>
<dbReference type="GO" id="GO:0005901">
    <property type="term" value="C:caveola"/>
    <property type="evidence" value="ECO:0007669"/>
    <property type="project" value="UniProtKB-SubCell"/>
</dbReference>
<dbReference type="PANTHER" id="PTHR23025">
    <property type="entry name" value="TRIACYLGLYCEROL LIPASE"/>
    <property type="match status" value="1"/>
</dbReference>
<evidence type="ECO:0000256" key="33">
    <source>
        <dbReference type="ARBA" id="ARBA00048657"/>
    </source>
</evidence>
<evidence type="ECO:0000256" key="12">
    <source>
        <dbReference type="ARBA" id="ARBA00015845"/>
    </source>
</evidence>
<accession>A0A820LB63</accession>
<comment type="subunit">
    <text evidence="26">Monomer and homodimer. Interacts with CAVIN1 in the adipocyte cytoplasm. Interacts with PLIN5.</text>
</comment>
<evidence type="ECO:0000256" key="11">
    <source>
        <dbReference type="ARBA" id="ARBA00013254"/>
    </source>
</evidence>
<comment type="similarity">
    <text evidence="9">Belongs to the 'GDXG' lipolytic enzyme family.</text>
</comment>
<dbReference type="Proteomes" id="UP000663844">
    <property type="component" value="Unassembled WGS sequence"/>
</dbReference>
<dbReference type="GO" id="GO:0019433">
    <property type="term" value="P:triglyceride catabolic process"/>
    <property type="evidence" value="ECO:0007669"/>
    <property type="project" value="UniProtKB-UniPathway"/>
</dbReference>
<protein>
    <recommendedName>
        <fullName evidence="12">Hormone-sensitive lipase</fullName>
        <ecNumber evidence="11">3.1.1.23</ecNumber>
        <ecNumber evidence="10">3.1.1.79</ecNumber>
    </recommendedName>
    <alternativeName>
        <fullName evidence="25">Monoacylglycerol lipase LIPE</fullName>
    </alternativeName>
    <alternativeName>
        <fullName evidence="24">Retinyl ester hydrolase</fullName>
    </alternativeName>
</protein>
<comment type="catalytic activity">
    <reaction evidence="29">
        <text>2-(5Z,8Z,11Z,14Z-eicosatetraenoyl)-glycerol + H2O = glycerol + (5Z,8Z,11Z,14Z)-eicosatetraenoate + H(+)</text>
        <dbReference type="Rhea" id="RHEA:26132"/>
        <dbReference type="ChEBI" id="CHEBI:15377"/>
        <dbReference type="ChEBI" id="CHEBI:15378"/>
        <dbReference type="ChEBI" id="CHEBI:17754"/>
        <dbReference type="ChEBI" id="CHEBI:32395"/>
        <dbReference type="ChEBI" id="CHEBI:52392"/>
    </reaction>
    <physiologicalReaction direction="left-to-right" evidence="29">
        <dbReference type="Rhea" id="RHEA:26133"/>
    </physiologicalReaction>
</comment>
<evidence type="ECO:0000256" key="26">
    <source>
        <dbReference type="ARBA" id="ARBA00046695"/>
    </source>
</evidence>
<evidence type="ECO:0000256" key="13">
    <source>
        <dbReference type="ARBA" id="ARBA00022475"/>
    </source>
</evidence>
<dbReference type="GO" id="GO:0004806">
    <property type="term" value="F:triacylglycerol lipase activity"/>
    <property type="evidence" value="ECO:0007669"/>
    <property type="project" value="TreeGrafter"/>
</dbReference>
<dbReference type="EC" id="3.1.1.23" evidence="11"/>
<evidence type="ECO:0000256" key="7">
    <source>
        <dbReference type="ARBA" id="ARBA00004879"/>
    </source>
</evidence>
<keyword evidence="17" id="KW-0378">Hydrolase</keyword>
<keyword evidence="21" id="KW-1207">Sterol metabolism</keyword>
<comment type="catalytic activity">
    <reaction evidence="37">
        <text>a monoacylglycerol + H2O = glycerol + a fatty acid + H(+)</text>
        <dbReference type="Rhea" id="RHEA:15245"/>
        <dbReference type="ChEBI" id="CHEBI:15377"/>
        <dbReference type="ChEBI" id="CHEBI:15378"/>
        <dbReference type="ChEBI" id="CHEBI:17408"/>
        <dbReference type="ChEBI" id="CHEBI:17754"/>
        <dbReference type="ChEBI" id="CHEBI:28868"/>
        <dbReference type="EC" id="3.1.1.79"/>
    </reaction>
</comment>
<evidence type="ECO:0000256" key="20">
    <source>
        <dbReference type="ARBA" id="ARBA00023136"/>
    </source>
</evidence>
<comment type="caution">
    <text evidence="44">The sequence shown here is derived from an EMBL/GenBank/DDBJ whole genome shotgun (WGS) entry which is preliminary data.</text>
</comment>
<evidence type="ECO:0000256" key="17">
    <source>
        <dbReference type="ARBA" id="ARBA00022801"/>
    </source>
</evidence>
<dbReference type="AlphaFoldDB" id="A0A820LB63"/>
<feature type="domain" description="Alpha/beta hydrolase fold-3" evidence="43">
    <location>
        <begin position="133"/>
        <end position="188"/>
    </location>
</feature>
<comment type="catalytic activity">
    <reaction evidence="32">
        <text>1,2,3-tri-(9Z-octadecenoyl)-glycerol + H2O = di-(9Z)-octadecenoylglycerol + (9Z)-octadecenoate + H(+)</text>
        <dbReference type="Rhea" id="RHEA:38575"/>
        <dbReference type="ChEBI" id="CHEBI:15377"/>
        <dbReference type="ChEBI" id="CHEBI:15378"/>
        <dbReference type="ChEBI" id="CHEBI:30823"/>
        <dbReference type="ChEBI" id="CHEBI:53753"/>
        <dbReference type="ChEBI" id="CHEBI:75945"/>
    </reaction>
    <physiologicalReaction direction="left-to-right" evidence="32">
        <dbReference type="Rhea" id="RHEA:38576"/>
    </physiologicalReaction>
</comment>
<evidence type="ECO:0000256" key="34">
    <source>
        <dbReference type="ARBA" id="ARBA00048674"/>
    </source>
</evidence>
<dbReference type="Gene3D" id="3.40.50.1820">
    <property type="entry name" value="alpha/beta hydrolase"/>
    <property type="match status" value="1"/>
</dbReference>
<evidence type="ECO:0000256" key="36">
    <source>
        <dbReference type="ARBA" id="ARBA00049143"/>
    </source>
</evidence>
<comment type="catalytic activity">
    <reaction evidence="39">
        <text>2-(9Z-octadecenoyl)-glycerol + H2O = glycerol + (9Z)-octadecenoate + H(+)</text>
        <dbReference type="Rhea" id="RHEA:38491"/>
        <dbReference type="ChEBI" id="CHEBI:15377"/>
        <dbReference type="ChEBI" id="CHEBI:15378"/>
        <dbReference type="ChEBI" id="CHEBI:17754"/>
        <dbReference type="ChEBI" id="CHEBI:30823"/>
        <dbReference type="ChEBI" id="CHEBI:73990"/>
    </reaction>
    <physiologicalReaction direction="left-to-right" evidence="39">
        <dbReference type="Rhea" id="RHEA:38492"/>
    </physiologicalReaction>
</comment>
<feature type="domain" description="Hormone-sensitive lipase N-terminal" evidence="42">
    <location>
        <begin position="4"/>
        <end position="109"/>
    </location>
</feature>
<evidence type="ECO:0000256" key="35">
    <source>
        <dbReference type="ARBA" id="ARBA00049053"/>
    </source>
</evidence>
<dbReference type="InterPro" id="IPR010468">
    <property type="entry name" value="HSL_N"/>
</dbReference>
<dbReference type="EMBL" id="CAJOAZ010021518">
    <property type="protein sequence ID" value="CAF4356725.1"/>
    <property type="molecule type" value="Genomic_DNA"/>
</dbReference>
<evidence type="ECO:0000256" key="2">
    <source>
        <dbReference type="ARBA" id="ARBA00001613"/>
    </source>
</evidence>
<keyword evidence="20" id="KW-0472">Membrane</keyword>
<keyword evidence="14" id="KW-0963">Cytoplasm</keyword>
<comment type="catalytic activity">
    <reaction evidence="38">
        <text>1,3-di-(9Z-octadecenoyl)-glycerol + H2O = 1-(9Z-octadecenoyl)-glycerol + (9Z)-octadecenoate + H(+)</text>
        <dbReference type="Rhea" id="RHEA:39939"/>
        <dbReference type="ChEBI" id="CHEBI:15377"/>
        <dbReference type="ChEBI" id="CHEBI:15378"/>
        <dbReference type="ChEBI" id="CHEBI:30823"/>
        <dbReference type="ChEBI" id="CHEBI:75342"/>
        <dbReference type="ChEBI" id="CHEBI:75735"/>
    </reaction>
    <physiologicalReaction direction="left-to-right" evidence="38">
        <dbReference type="Rhea" id="RHEA:39940"/>
    </physiologicalReaction>
</comment>
<evidence type="ECO:0000313" key="45">
    <source>
        <dbReference type="Proteomes" id="UP000663844"/>
    </source>
</evidence>
<dbReference type="PROSITE" id="PS01173">
    <property type="entry name" value="LIPASE_GDXG_HIS"/>
    <property type="match status" value="1"/>
</dbReference>
<comment type="catalytic activity">
    <reaction evidence="40">
        <text>1,2-di-(9Z-octadecenoyl)-sn-glycerol + H2O = (9Z-octadecenoyl)-glycerol + (9Z)-octadecenoate + H(+)</text>
        <dbReference type="Rhea" id="RHEA:39935"/>
        <dbReference type="ChEBI" id="CHEBI:15377"/>
        <dbReference type="ChEBI" id="CHEBI:15378"/>
        <dbReference type="ChEBI" id="CHEBI:30823"/>
        <dbReference type="ChEBI" id="CHEBI:52333"/>
        <dbReference type="ChEBI" id="CHEBI:75937"/>
    </reaction>
    <physiologicalReaction direction="left-to-right" evidence="40">
        <dbReference type="Rhea" id="RHEA:39936"/>
    </physiologicalReaction>
</comment>
<evidence type="ECO:0000256" key="25">
    <source>
        <dbReference type="ARBA" id="ARBA00031112"/>
    </source>
</evidence>
<evidence type="ECO:0000256" key="8">
    <source>
        <dbReference type="ARBA" id="ARBA00005189"/>
    </source>
</evidence>
<evidence type="ECO:0000256" key="28">
    <source>
        <dbReference type="ARBA" id="ARBA00047458"/>
    </source>
</evidence>
<comment type="catalytic activity">
    <reaction evidence="1">
        <text>a triacylglycerol + H2O = a diacylglycerol + a fatty acid + H(+)</text>
        <dbReference type="Rhea" id="RHEA:12044"/>
        <dbReference type="ChEBI" id="CHEBI:15377"/>
        <dbReference type="ChEBI" id="CHEBI:15378"/>
        <dbReference type="ChEBI" id="CHEBI:17855"/>
        <dbReference type="ChEBI" id="CHEBI:18035"/>
        <dbReference type="ChEBI" id="CHEBI:28868"/>
        <dbReference type="EC" id="3.1.1.79"/>
    </reaction>
</comment>
<comment type="catalytic activity">
    <reaction evidence="31">
        <text>a diacylglycerol + H2O = a monoacylglycerol + a fatty acid + H(+)</text>
        <dbReference type="Rhea" id="RHEA:32731"/>
        <dbReference type="ChEBI" id="CHEBI:15377"/>
        <dbReference type="ChEBI" id="CHEBI:15378"/>
        <dbReference type="ChEBI" id="CHEBI:17408"/>
        <dbReference type="ChEBI" id="CHEBI:18035"/>
        <dbReference type="ChEBI" id="CHEBI:28868"/>
        <dbReference type="EC" id="3.1.1.79"/>
    </reaction>
</comment>
<comment type="catalytic activity">
    <reaction evidence="30">
        <text>cholesteryl (9Z-octadecenoate) + H2O = cholesterol + (9Z)-octadecenoate + H(+)</text>
        <dbReference type="Rhea" id="RHEA:33875"/>
        <dbReference type="ChEBI" id="CHEBI:15377"/>
        <dbReference type="ChEBI" id="CHEBI:15378"/>
        <dbReference type="ChEBI" id="CHEBI:16113"/>
        <dbReference type="ChEBI" id="CHEBI:30823"/>
        <dbReference type="ChEBI" id="CHEBI:46898"/>
    </reaction>
    <physiologicalReaction direction="left-to-right" evidence="30">
        <dbReference type="Rhea" id="RHEA:33876"/>
    </physiologicalReaction>
</comment>
<evidence type="ECO:0000256" key="19">
    <source>
        <dbReference type="ARBA" id="ARBA00023098"/>
    </source>
</evidence>
<evidence type="ECO:0000259" key="43">
    <source>
        <dbReference type="Pfam" id="PF07859"/>
    </source>
</evidence>
<evidence type="ECO:0000256" key="39">
    <source>
        <dbReference type="ARBA" id="ARBA00049461"/>
    </source>
</evidence>
<evidence type="ECO:0000256" key="1">
    <source>
        <dbReference type="ARBA" id="ARBA00000803"/>
    </source>
</evidence>
<evidence type="ECO:0000313" key="44">
    <source>
        <dbReference type="EMBL" id="CAF4356725.1"/>
    </source>
</evidence>
<evidence type="ECO:0000256" key="22">
    <source>
        <dbReference type="ARBA" id="ARBA00023221"/>
    </source>
</evidence>
<organism evidence="44 45">
    <name type="scientific">Adineta steineri</name>
    <dbReference type="NCBI Taxonomy" id="433720"/>
    <lineage>
        <taxon>Eukaryota</taxon>
        <taxon>Metazoa</taxon>
        <taxon>Spiralia</taxon>
        <taxon>Gnathifera</taxon>
        <taxon>Rotifera</taxon>
        <taxon>Eurotatoria</taxon>
        <taxon>Bdelloidea</taxon>
        <taxon>Adinetida</taxon>
        <taxon>Adinetidae</taxon>
        <taxon>Adineta</taxon>
    </lineage>
</organism>
<dbReference type="GO" id="GO:0005829">
    <property type="term" value="C:cytosol"/>
    <property type="evidence" value="ECO:0007669"/>
    <property type="project" value="UniProtKB-SubCell"/>
</dbReference>
<comment type="catalytic activity">
    <reaction evidence="35">
        <text>all-trans-retinyl hexadecanoate + H2O = all-trans-retinol + hexadecanoate + H(+)</text>
        <dbReference type="Rhea" id="RHEA:13933"/>
        <dbReference type="ChEBI" id="CHEBI:7896"/>
        <dbReference type="ChEBI" id="CHEBI:15377"/>
        <dbReference type="ChEBI" id="CHEBI:15378"/>
        <dbReference type="ChEBI" id="CHEBI:17336"/>
        <dbReference type="ChEBI" id="CHEBI:17616"/>
    </reaction>
    <physiologicalReaction direction="left-to-right" evidence="35">
        <dbReference type="Rhea" id="RHEA:13934"/>
    </physiologicalReaction>
</comment>
<feature type="non-terminal residue" evidence="44">
    <location>
        <position position="1"/>
    </location>
</feature>
<evidence type="ECO:0000256" key="18">
    <source>
        <dbReference type="ARBA" id="ARBA00022963"/>
    </source>
</evidence>
<evidence type="ECO:0000256" key="3">
    <source>
        <dbReference type="ARBA" id="ARBA00004236"/>
    </source>
</evidence>
<evidence type="ECO:0000256" key="4">
    <source>
        <dbReference type="ARBA" id="ARBA00004345"/>
    </source>
</evidence>
<evidence type="ECO:0000256" key="9">
    <source>
        <dbReference type="ARBA" id="ARBA00010515"/>
    </source>
</evidence>
<dbReference type="SUPFAM" id="SSF53474">
    <property type="entry name" value="alpha/beta-Hydrolases"/>
    <property type="match status" value="1"/>
</dbReference>